<reference evidence="4 5" key="1">
    <citation type="journal article" date="2016" name="Nat. Commun.">
        <title>Thousands of microbial genomes shed light on interconnected biogeochemical processes in an aquifer system.</title>
        <authorList>
            <person name="Anantharaman K."/>
            <person name="Brown C.T."/>
            <person name="Hug L.A."/>
            <person name="Sharon I."/>
            <person name="Castelle C.J."/>
            <person name="Probst A.J."/>
            <person name="Thomas B.C."/>
            <person name="Singh A."/>
            <person name="Wilkins M.J."/>
            <person name="Karaoz U."/>
            <person name="Brodie E.L."/>
            <person name="Williams K.H."/>
            <person name="Hubbard S.S."/>
            <person name="Banfield J.F."/>
        </authorList>
    </citation>
    <scope>NUCLEOTIDE SEQUENCE [LARGE SCALE GENOMIC DNA]</scope>
</reference>
<feature type="domain" description="SIS" evidence="3">
    <location>
        <begin position="30"/>
        <end position="183"/>
    </location>
</feature>
<dbReference type="GO" id="GO:0097367">
    <property type="term" value="F:carbohydrate derivative binding"/>
    <property type="evidence" value="ECO:0007669"/>
    <property type="project" value="InterPro"/>
</dbReference>
<name>A0A1F5GJ27_9BACT</name>
<dbReference type="PROSITE" id="PS51464">
    <property type="entry name" value="SIS"/>
    <property type="match status" value="1"/>
</dbReference>
<dbReference type="STRING" id="1797715.A3D81_00345"/>
<dbReference type="GO" id="GO:0004476">
    <property type="term" value="F:mannose-6-phosphate isomerase activity"/>
    <property type="evidence" value="ECO:0007669"/>
    <property type="project" value="InterPro"/>
</dbReference>
<gene>
    <name evidence="4" type="ORF">A3D81_00345</name>
</gene>
<evidence type="ECO:0000256" key="2">
    <source>
        <dbReference type="ARBA" id="ARBA00023235"/>
    </source>
</evidence>
<keyword evidence="2" id="KW-0413">Isomerase</keyword>
<dbReference type="Proteomes" id="UP000178492">
    <property type="component" value="Unassembled WGS sequence"/>
</dbReference>
<dbReference type="InterPro" id="IPR019490">
    <property type="entry name" value="Glu6P/Mann6P_isomerase_C"/>
</dbReference>
<organism evidence="4 5">
    <name type="scientific">Candidatus Curtissbacteria bacterium RIFCSPHIGHO2_02_FULL_40_17</name>
    <dbReference type="NCBI Taxonomy" id="1797715"/>
    <lineage>
        <taxon>Bacteria</taxon>
        <taxon>Candidatus Curtissiibacteriota</taxon>
    </lineage>
</organism>
<sequence>MPQTPHEFDKSNLRQIILGAPKQFAEGFNLAKEIRIDGDFDRAIFYGEGGSAFPASLVNTLVKDAADKAGVDAPRICQNHTYSLKPEASKDALNIFCSYSGNTEETITTLNKAIEAGLPSVVVSSGGKLEEIAKDKGLSHVKLPMPTSDFQPRMGTGYFVGAMLQVLANHGLAEDMKAEVLAEAGAFERSMDDYEVKGQELAEKIDGKTPLVWSSQKFKELARVWTIKFNEHAKNPAFWNFFPELNHNLMVGFNNLGDRYFAIMLKDPYDDIENQRRYGITADILRENSLESEILDLVGSSCCAKMFNSIYTADFTAYYLAYKNKIDPTPVDMVEEFKKRLDPNFGK</sequence>
<protein>
    <recommendedName>
        <fullName evidence="3">SIS domain-containing protein</fullName>
    </recommendedName>
</protein>
<accession>A0A1F5GJ27</accession>
<comment type="caution">
    <text evidence="4">The sequence shown here is derived from an EMBL/GenBank/DDBJ whole genome shotgun (WGS) entry which is preliminary data.</text>
</comment>
<dbReference type="CDD" id="cd05637">
    <property type="entry name" value="SIS_PGI_PMI_2"/>
    <property type="match status" value="1"/>
</dbReference>
<dbReference type="InterPro" id="IPR001347">
    <property type="entry name" value="SIS_dom"/>
</dbReference>
<evidence type="ECO:0000259" key="3">
    <source>
        <dbReference type="PROSITE" id="PS51464"/>
    </source>
</evidence>
<proteinExistence type="inferred from homology"/>
<dbReference type="EMBL" id="MFBE01000008">
    <property type="protein sequence ID" value="OGD91824.1"/>
    <property type="molecule type" value="Genomic_DNA"/>
</dbReference>
<dbReference type="SUPFAM" id="SSF53697">
    <property type="entry name" value="SIS domain"/>
    <property type="match status" value="1"/>
</dbReference>
<dbReference type="Pfam" id="PF10432">
    <property type="entry name" value="bact-PGI_C"/>
    <property type="match status" value="1"/>
</dbReference>
<evidence type="ECO:0000313" key="4">
    <source>
        <dbReference type="EMBL" id="OGD91824.1"/>
    </source>
</evidence>
<dbReference type="InterPro" id="IPR046348">
    <property type="entry name" value="SIS_dom_sf"/>
</dbReference>
<dbReference type="Gene3D" id="3.40.50.10490">
    <property type="entry name" value="Glucose-6-phosphate isomerase like protein, domain 1"/>
    <property type="match status" value="2"/>
</dbReference>
<dbReference type="GO" id="GO:0005975">
    <property type="term" value="P:carbohydrate metabolic process"/>
    <property type="evidence" value="ECO:0007669"/>
    <property type="project" value="InterPro"/>
</dbReference>
<evidence type="ECO:0000313" key="5">
    <source>
        <dbReference type="Proteomes" id="UP000178492"/>
    </source>
</evidence>
<dbReference type="AlphaFoldDB" id="A0A1F5GJ27"/>
<evidence type="ECO:0000256" key="1">
    <source>
        <dbReference type="ARBA" id="ARBA00010523"/>
    </source>
</evidence>
<dbReference type="GO" id="GO:0004347">
    <property type="term" value="F:glucose-6-phosphate isomerase activity"/>
    <property type="evidence" value="ECO:0007669"/>
    <property type="project" value="InterPro"/>
</dbReference>
<dbReference type="GO" id="GO:1901135">
    <property type="term" value="P:carbohydrate derivative metabolic process"/>
    <property type="evidence" value="ECO:0007669"/>
    <property type="project" value="InterPro"/>
</dbReference>
<comment type="similarity">
    <text evidence="1">Belongs to the PGI/PMI family.</text>
</comment>